<feature type="region of interest" description="Disordered" evidence="1">
    <location>
        <begin position="58"/>
        <end position="98"/>
    </location>
</feature>
<feature type="transmembrane region" description="Helical" evidence="2">
    <location>
        <begin position="104"/>
        <end position="123"/>
    </location>
</feature>
<dbReference type="Pfam" id="PF07627">
    <property type="entry name" value="PSCyt3"/>
    <property type="match status" value="1"/>
</dbReference>
<feature type="domain" description="DUF1585" evidence="3">
    <location>
        <begin position="1086"/>
        <end position="1159"/>
    </location>
</feature>
<proteinExistence type="predicted"/>
<dbReference type="eggNOG" id="COG1621">
    <property type="taxonomic scope" value="Bacteria"/>
</dbReference>
<evidence type="ECO:0000259" key="4">
    <source>
        <dbReference type="Pfam" id="PF07626"/>
    </source>
</evidence>
<dbReference type="InterPro" id="IPR013042">
    <property type="entry name" value="DUF1592"/>
</dbReference>
<feature type="domain" description="DUF1587" evidence="4">
    <location>
        <begin position="249"/>
        <end position="307"/>
    </location>
</feature>
<dbReference type="Pfam" id="PF07635">
    <property type="entry name" value="PSCyt1"/>
    <property type="match status" value="1"/>
</dbReference>
<evidence type="ECO:0000259" key="3">
    <source>
        <dbReference type="Pfam" id="PF07624"/>
    </source>
</evidence>
<evidence type="ECO:0000259" key="7">
    <source>
        <dbReference type="Pfam" id="PF07635"/>
    </source>
</evidence>
<evidence type="ECO:0000313" key="8">
    <source>
        <dbReference type="EMBL" id="EDM27320.1"/>
    </source>
</evidence>
<evidence type="ECO:0000259" key="5">
    <source>
        <dbReference type="Pfam" id="PF07627"/>
    </source>
</evidence>
<dbReference type="Pfam" id="PF07624">
    <property type="entry name" value="PSD2"/>
    <property type="match status" value="1"/>
</dbReference>
<dbReference type="InterPro" id="IPR013036">
    <property type="entry name" value="DUF1587"/>
</dbReference>
<protein>
    <recommendedName>
        <fullName evidence="10">Cytochrome c domain-containing protein</fullName>
    </recommendedName>
</protein>
<dbReference type="OrthoDB" id="9807660at2"/>
<reference evidence="8 9" key="1">
    <citation type="journal article" date="2010" name="J. Bacteriol.">
        <title>Genome sequence of Lentisphaera araneosa HTCC2155T, the type species of the order Lentisphaerales in the phylum Lentisphaerae.</title>
        <authorList>
            <person name="Thrash J.C."/>
            <person name="Cho J.C."/>
            <person name="Vergin K.L."/>
            <person name="Morris R.M."/>
            <person name="Giovannoni S.J."/>
        </authorList>
    </citation>
    <scope>NUCLEOTIDE SEQUENCE [LARGE SCALE GENOMIC DNA]</scope>
    <source>
        <strain evidence="8 9">HTCC2155</strain>
    </source>
</reference>
<dbReference type="EMBL" id="ABCK01000010">
    <property type="protein sequence ID" value="EDM27320.1"/>
    <property type="molecule type" value="Genomic_DNA"/>
</dbReference>
<dbReference type="RefSeq" id="WP_007278925.1">
    <property type="nucleotide sequence ID" value="NZ_ABCK01000010.1"/>
</dbReference>
<evidence type="ECO:0000313" key="9">
    <source>
        <dbReference type="Proteomes" id="UP000004947"/>
    </source>
</evidence>
<dbReference type="AlphaFoldDB" id="A6DM22"/>
<feature type="compositionally biased region" description="Basic residues" evidence="1">
    <location>
        <begin position="73"/>
        <end position="89"/>
    </location>
</feature>
<evidence type="ECO:0000259" key="6">
    <source>
        <dbReference type="Pfam" id="PF07631"/>
    </source>
</evidence>
<feature type="domain" description="DUF1592" evidence="6">
    <location>
        <begin position="523"/>
        <end position="647"/>
    </location>
</feature>
<dbReference type="STRING" id="313628.LNTAR_21440"/>
<dbReference type="InterPro" id="IPR011478">
    <property type="entry name" value="DUF1585"/>
</dbReference>
<evidence type="ECO:0000256" key="2">
    <source>
        <dbReference type="SAM" id="Phobius"/>
    </source>
</evidence>
<gene>
    <name evidence="8" type="ORF">LNTAR_21440</name>
</gene>
<dbReference type="Pfam" id="PF07631">
    <property type="entry name" value="PSD4"/>
    <property type="match status" value="1"/>
</dbReference>
<keyword evidence="2" id="KW-0812">Transmembrane</keyword>
<keyword evidence="2" id="KW-1133">Transmembrane helix</keyword>
<keyword evidence="2" id="KW-0472">Membrane</keyword>
<feature type="domain" description="DUF1588" evidence="5">
    <location>
        <begin position="665"/>
        <end position="762"/>
    </location>
</feature>
<dbReference type="eggNOG" id="COG0551">
    <property type="taxonomic scope" value="Bacteria"/>
</dbReference>
<keyword evidence="9" id="KW-1185">Reference proteome</keyword>
<dbReference type="Pfam" id="PF07626">
    <property type="entry name" value="PSD3"/>
    <property type="match status" value="1"/>
</dbReference>
<accession>A6DM22</accession>
<feature type="domain" description="Cytochrome C Planctomycete-type" evidence="7">
    <location>
        <begin position="165"/>
        <end position="211"/>
    </location>
</feature>
<dbReference type="InterPro" id="IPR011429">
    <property type="entry name" value="Cyt_c_Planctomycete-type"/>
</dbReference>
<evidence type="ECO:0000256" key="1">
    <source>
        <dbReference type="SAM" id="MobiDB-lite"/>
    </source>
</evidence>
<sequence length="1162" mass="132146">MKFFCKYCQQKLDAPRELYGCELDCPSCGKLISIAVSNDCCELTELENSDEPCASAEKSLDKKINAQPESSPRKRTKKFTAVNRKKRSTPPKSANDKKKSSSKYAVFSTFIFAGLAIVAYFLIVSDPQDTEIHQASIEKNFHADQEIQTNLKSLTEIEPFINKYCTDCHNAEKQKGNQRLDNLDYDLKEHSSVENWQNILDALNLSEMPPRKADQPQDKELMMAIATITEKLSQAYKKDIQTGGVIKMRHLNKREYRNNIKDLFGFYLADNFMPDDIAVGFDTNGSNQQFSYNDIENYLELGKWIVRTNIDTFHRGWRATRPKHKKWDSNPNVEAFNHLFKDVRGGHRYKFTIQAYSEEDVKAKITMSDPNVPGTPEIIGWLDLKAKKGEKQKFEIFHQTKKSHNGHIINIEVGRAKGAYIAEILREGPIKEDSLFHDLIKSLPKKNPSEQDIARILRTFAEKAFRYQGFDPSYLNGLMSIYKTNKESGKDVLAALVEPFSIIISSPSFLYIKEKSIEKSALLNQHEYAIRLANFLWSSPPDEELYKLAKEGKLNDPAIRKKQMYRMLQSSKAESSLESFINQWLGMIRYDETDIPDELEKSGFRASARQEPAEYFKYLVRHNKPVDELIDADFVVVDHVLAKHYGIQADINEFQKVELPQDHPRGGLLTQAAFLVMGSTNGRTSPTIRGTMLRETFLHNPPPLPPPNVPMISSELNNSATVRELVELHQNTPQCASCHDRIDPIGLGLENFDYLGQFRTTEWVNEKDRVMLGDFEGDDYTKWHAKGDAFLPKREVGHNSSPIKYWVNKGLAITTGRSVGTLTSPEFIIDHKYCNFLIAGCKDNKVRLELMVENEVVDVALGNSTHLKSNYFDLSEYKGKKAQLRIVDENSGGSGDGLRILNGNIALDEVFLANYKVKEDVIIGNFEGKDFEDWKVTGTAFGDKPANVHWRDFTGTVASSHSGTKNAIGTLTSPEFRITHKYINLRVSGKKSKYLSVQLIQNHKVIDTIYGSEGWVPRTFDVRKLLAQKVQIKIIDDDKRTRGSGNRLQGMHILVDDIRQSDSPFMPEGNEGLEEVPVDATGYLPSGEEYTDSRGLKKSLMKNKRRLAESIYSSLLSYGIGREIEFIDQDEIHQSLNDLQVSNFLLQELLYEVINSPIFSKK</sequence>
<organism evidence="8 9">
    <name type="scientific">Lentisphaera araneosa HTCC2155</name>
    <dbReference type="NCBI Taxonomy" id="313628"/>
    <lineage>
        <taxon>Bacteria</taxon>
        <taxon>Pseudomonadati</taxon>
        <taxon>Lentisphaerota</taxon>
        <taxon>Lentisphaeria</taxon>
        <taxon>Lentisphaerales</taxon>
        <taxon>Lentisphaeraceae</taxon>
        <taxon>Lentisphaera</taxon>
    </lineage>
</organism>
<name>A6DM22_9BACT</name>
<evidence type="ECO:0008006" key="10">
    <source>
        <dbReference type="Google" id="ProtNLM"/>
    </source>
</evidence>
<dbReference type="InterPro" id="IPR013039">
    <property type="entry name" value="DUF1588"/>
</dbReference>
<comment type="caution">
    <text evidence="8">The sequence shown here is derived from an EMBL/GenBank/DDBJ whole genome shotgun (WGS) entry which is preliminary data.</text>
</comment>
<dbReference type="Proteomes" id="UP000004947">
    <property type="component" value="Unassembled WGS sequence"/>
</dbReference>